<evidence type="ECO:0000313" key="1">
    <source>
        <dbReference type="EMBL" id="CAA9449339.1"/>
    </source>
</evidence>
<feature type="non-terminal residue" evidence="1">
    <location>
        <position position="62"/>
    </location>
</feature>
<organism evidence="1">
    <name type="scientific">uncultured Rubrobacteraceae bacterium</name>
    <dbReference type="NCBI Taxonomy" id="349277"/>
    <lineage>
        <taxon>Bacteria</taxon>
        <taxon>Bacillati</taxon>
        <taxon>Actinomycetota</taxon>
        <taxon>Rubrobacteria</taxon>
        <taxon>Rubrobacterales</taxon>
        <taxon>Rubrobacteraceae</taxon>
        <taxon>environmental samples</taxon>
    </lineage>
</organism>
<gene>
    <name evidence="1" type="ORF">AVDCRST_MAG80-2094</name>
</gene>
<feature type="non-terminal residue" evidence="1">
    <location>
        <position position="1"/>
    </location>
</feature>
<dbReference type="AlphaFoldDB" id="A0A6J4QSL5"/>
<name>A0A6J4QSL5_9ACTN</name>
<protein>
    <submittedName>
        <fullName evidence="1">4Fe-4S ferredoxin, iron-sulfur binding</fullName>
    </submittedName>
</protein>
<sequence>DRRLCGLRSLHKDLPGEGHPARAGRVLLAPNCPRRPLHGVRRVRRGLPRLGLRRGTPTGGRV</sequence>
<reference evidence="1" key="1">
    <citation type="submission" date="2020-02" db="EMBL/GenBank/DDBJ databases">
        <authorList>
            <person name="Meier V. D."/>
        </authorList>
    </citation>
    <scope>NUCLEOTIDE SEQUENCE</scope>
    <source>
        <strain evidence="1">AVDCRST_MAG80</strain>
    </source>
</reference>
<dbReference type="EMBL" id="CADCVC010000183">
    <property type="protein sequence ID" value="CAA9449339.1"/>
    <property type="molecule type" value="Genomic_DNA"/>
</dbReference>
<proteinExistence type="predicted"/>
<accession>A0A6J4QSL5</accession>